<gene>
    <name evidence="2" type="ORF">M5W83_29165</name>
</gene>
<dbReference type="Proteomes" id="UP001209276">
    <property type="component" value="Unassembled WGS sequence"/>
</dbReference>
<proteinExistence type="predicted"/>
<dbReference type="Gene3D" id="3.30.559.30">
    <property type="entry name" value="Nonribosomal peptide synthetase, condensation domain"/>
    <property type="match status" value="1"/>
</dbReference>
<dbReference type="SUPFAM" id="SSF52777">
    <property type="entry name" value="CoA-dependent acyltransferases"/>
    <property type="match status" value="1"/>
</dbReference>
<name>A0ABT4G563_PANTH</name>
<keyword evidence="3" id="KW-1185">Reference proteome</keyword>
<dbReference type="EMBL" id="JAMDMM010000096">
    <property type="protein sequence ID" value="MCY9611220.1"/>
    <property type="molecule type" value="Genomic_DNA"/>
</dbReference>
<evidence type="ECO:0000313" key="3">
    <source>
        <dbReference type="Proteomes" id="UP001209276"/>
    </source>
</evidence>
<reference evidence="2 3" key="1">
    <citation type="submission" date="2022-05" db="EMBL/GenBank/DDBJ databases">
        <title>Genome Sequencing of Bee-Associated Microbes.</title>
        <authorList>
            <person name="Dunlap C."/>
        </authorList>
    </citation>
    <scope>NUCLEOTIDE SEQUENCE [LARGE SCALE GENOMIC DNA]</scope>
    <source>
        <strain evidence="2 3">NRRL B-14613</strain>
    </source>
</reference>
<accession>A0ABT4G563</accession>
<dbReference type="Pfam" id="PF00668">
    <property type="entry name" value="Condensation"/>
    <property type="match status" value="1"/>
</dbReference>
<organism evidence="2 3">
    <name type="scientific">Paenibacillus thiaminolyticus</name>
    <name type="common">Bacillus thiaminolyticus</name>
    <dbReference type="NCBI Taxonomy" id="49283"/>
    <lineage>
        <taxon>Bacteria</taxon>
        <taxon>Bacillati</taxon>
        <taxon>Bacillota</taxon>
        <taxon>Bacilli</taxon>
        <taxon>Bacillales</taxon>
        <taxon>Paenibacillaceae</taxon>
        <taxon>Paenibacillus</taxon>
    </lineage>
</organism>
<protein>
    <submittedName>
        <fullName evidence="2">Condensation domain-containing protein</fullName>
    </submittedName>
</protein>
<dbReference type="RefSeq" id="WP_268574345.1">
    <property type="nucleotide sequence ID" value="NZ_JAMDMM010000096.1"/>
</dbReference>
<comment type="caution">
    <text evidence="2">The sequence shown here is derived from an EMBL/GenBank/DDBJ whole genome shotgun (WGS) entry which is preliminary data.</text>
</comment>
<feature type="non-terminal residue" evidence="2">
    <location>
        <position position="109"/>
    </location>
</feature>
<evidence type="ECO:0000313" key="2">
    <source>
        <dbReference type="EMBL" id="MCY9611220.1"/>
    </source>
</evidence>
<sequence>NTLALRTYPSGEKSFATYLQEVKQTSLDAFEHGDYPFEELVERVVRQRDTSRNPLFDAMLVLQNMDQAELELPGLQLTSYPFESNVAKFDLTLSVSEQENGLRCSWEYA</sequence>
<evidence type="ECO:0000259" key="1">
    <source>
        <dbReference type="Pfam" id="PF00668"/>
    </source>
</evidence>
<dbReference type="InterPro" id="IPR023213">
    <property type="entry name" value="CAT-like_dom_sf"/>
</dbReference>
<feature type="domain" description="Condensation" evidence="1">
    <location>
        <begin position="1"/>
        <end position="109"/>
    </location>
</feature>
<feature type="non-terminal residue" evidence="2">
    <location>
        <position position="1"/>
    </location>
</feature>
<dbReference type="Gene3D" id="3.30.559.10">
    <property type="entry name" value="Chloramphenicol acetyltransferase-like domain"/>
    <property type="match status" value="1"/>
</dbReference>
<dbReference type="InterPro" id="IPR001242">
    <property type="entry name" value="Condensation_dom"/>
</dbReference>